<keyword evidence="4 6" id="KW-0067">ATP-binding</keyword>
<dbReference type="PANTHER" id="PTHR43335:SF8">
    <property type="entry name" value="ABC TRANSPORTER, ATP-BINDING PROTEIN"/>
    <property type="match status" value="1"/>
</dbReference>
<dbReference type="GeneID" id="62697552"/>
<dbReference type="Gene3D" id="3.40.50.300">
    <property type="entry name" value="P-loop containing nucleotide triphosphate hydrolases"/>
    <property type="match status" value="1"/>
</dbReference>
<dbReference type="GO" id="GO:0005524">
    <property type="term" value="F:ATP binding"/>
    <property type="evidence" value="ECO:0007669"/>
    <property type="project" value="UniProtKB-KW"/>
</dbReference>
<dbReference type="Pfam" id="PF00005">
    <property type="entry name" value="ABC_tran"/>
    <property type="match status" value="1"/>
</dbReference>
<evidence type="ECO:0000256" key="3">
    <source>
        <dbReference type="ARBA" id="ARBA00022741"/>
    </source>
</evidence>
<dbReference type="AlphaFoldDB" id="A0A844F353"/>
<reference evidence="6 7" key="1">
    <citation type="submission" date="2019-08" db="EMBL/GenBank/DDBJ databases">
        <title>In-depth cultivation of the pig gut microbiome towards novel bacterial diversity and tailored functional studies.</title>
        <authorList>
            <person name="Wylensek D."/>
            <person name="Hitch T.C.A."/>
            <person name="Clavel T."/>
        </authorList>
    </citation>
    <scope>NUCLEOTIDE SEQUENCE [LARGE SCALE GENOMIC DNA]</scope>
    <source>
        <strain evidence="6 7">BL-389-WT-3D</strain>
    </source>
</reference>
<evidence type="ECO:0000256" key="2">
    <source>
        <dbReference type="ARBA" id="ARBA00022448"/>
    </source>
</evidence>
<accession>A0A844F353</accession>
<proteinExistence type="inferred from homology"/>
<organism evidence="6 7">
    <name type="scientific">Clostridium scindens (strain JCM 10418 / VPI 12708)</name>
    <dbReference type="NCBI Taxonomy" id="29347"/>
    <lineage>
        <taxon>Bacteria</taxon>
        <taxon>Bacillati</taxon>
        <taxon>Bacillota</taxon>
        <taxon>Clostridia</taxon>
        <taxon>Lachnospirales</taxon>
        <taxon>Lachnospiraceae</taxon>
    </lineage>
</organism>
<name>A0A844F353_CLOSV</name>
<evidence type="ECO:0000256" key="4">
    <source>
        <dbReference type="ARBA" id="ARBA00022840"/>
    </source>
</evidence>
<evidence type="ECO:0000259" key="5">
    <source>
        <dbReference type="PROSITE" id="PS50893"/>
    </source>
</evidence>
<dbReference type="InterPro" id="IPR003439">
    <property type="entry name" value="ABC_transporter-like_ATP-bd"/>
</dbReference>
<dbReference type="CDD" id="cd03268">
    <property type="entry name" value="ABC_BcrA_bacitracin_resist"/>
    <property type="match status" value="1"/>
</dbReference>
<evidence type="ECO:0000256" key="1">
    <source>
        <dbReference type="ARBA" id="ARBA00005417"/>
    </source>
</evidence>
<keyword evidence="2" id="KW-0813">Transport</keyword>
<dbReference type="InterPro" id="IPR003593">
    <property type="entry name" value="AAA+_ATPase"/>
</dbReference>
<dbReference type="Proteomes" id="UP000462363">
    <property type="component" value="Unassembled WGS sequence"/>
</dbReference>
<protein>
    <submittedName>
        <fullName evidence="6">ABC transporter ATP-binding protein</fullName>
    </submittedName>
</protein>
<dbReference type="PROSITE" id="PS00211">
    <property type="entry name" value="ABC_TRANSPORTER_1"/>
    <property type="match status" value="1"/>
</dbReference>
<gene>
    <name evidence="6" type="ORF">FYJ37_01330</name>
</gene>
<dbReference type="PROSITE" id="PS50893">
    <property type="entry name" value="ABC_TRANSPORTER_2"/>
    <property type="match status" value="1"/>
</dbReference>
<dbReference type="SMART" id="SM00382">
    <property type="entry name" value="AAA"/>
    <property type="match status" value="1"/>
</dbReference>
<feature type="domain" description="ABC transporter" evidence="5">
    <location>
        <begin position="5"/>
        <end position="230"/>
    </location>
</feature>
<comment type="similarity">
    <text evidence="1">Belongs to the ABC transporter superfamily.</text>
</comment>
<dbReference type="RefSeq" id="WP_004605135.1">
    <property type="nucleotide sequence ID" value="NZ_AP024846.1"/>
</dbReference>
<dbReference type="InterPro" id="IPR027417">
    <property type="entry name" value="P-loop_NTPase"/>
</dbReference>
<comment type="caution">
    <text evidence="6">The sequence shown here is derived from an EMBL/GenBank/DDBJ whole genome shotgun (WGS) entry which is preliminary data.</text>
</comment>
<dbReference type="PANTHER" id="PTHR43335">
    <property type="entry name" value="ABC TRANSPORTER, ATP-BINDING PROTEIN"/>
    <property type="match status" value="1"/>
</dbReference>
<evidence type="ECO:0000313" key="6">
    <source>
        <dbReference type="EMBL" id="MSS39023.1"/>
    </source>
</evidence>
<dbReference type="EMBL" id="VUMB01000002">
    <property type="protein sequence ID" value="MSS39023.1"/>
    <property type="molecule type" value="Genomic_DNA"/>
</dbReference>
<evidence type="ECO:0000313" key="7">
    <source>
        <dbReference type="Proteomes" id="UP000462363"/>
    </source>
</evidence>
<dbReference type="GO" id="GO:0016887">
    <property type="term" value="F:ATP hydrolysis activity"/>
    <property type="evidence" value="ECO:0007669"/>
    <property type="project" value="InterPro"/>
</dbReference>
<dbReference type="SUPFAM" id="SSF52540">
    <property type="entry name" value="P-loop containing nucleoside triphosphate hydrolases"/>
    <property type="match status" value="1"/>
</dbReference>
<dbReference type="InterPro" id="IPR017871">
    <property type="entry name" value="ABC_transporter-like_CS"/>
</dbReference>
<sequence>MTAILRTNHLTKRYNNRAVVNDLSMTIHEGDIYGFIGKNGAGKTTLIRMITGLASPSDGNILLFGSPELKEGRSAIGTVIESPAFYPGMTARQNLIVQCKLQGIRDESQADAILTLVGLDDTGHKKAKDFSLGMRQRLAIAIALIGSPRLLILDEPTNGLDPEGIKEVRELILKLNRDRKITVLISSHILGELSKFATRYGIIHHGKLIEEFTENQLWERCSSKDGTRQMDLEDYFLSRIGGR</sequence>
<keyword evidence="3" id="KW-0547">Nucleotide-binding</keyword>